<feature type="region of interest" description="Disordered" evidence="2">
    <location>
        <begin position="1360"/>
        <end position="1399"/>
    </location>
</feature>
<feature type="transmembrane region" description="Helical" evidence="3">
    <location>
        <begin position="2329"/>
        <end position="2351"/>
    </location>
</feature>
<keyword evidence="3" id="KW-0812">Transmembrane</keyword>
<reference evidence="4" key="1">
    <citation type="journal article" date="2019" name="Sci. Rep.">
        <title>Draft genome of Tanacetum cinerariifolium, the natural source of mosquito coil.</title>
        <authorList>
            <person name="Yamashiro T."/>
            <person name="Shiraishi A."/>
            <person name="Satake H."/>
            <person name="Nakayama K."/>
        </authorList>
    </citation>
    <scope>NUCLEOTIDE SEQUENCE</scope>
</reference>
<comment type="caution">
    <text evidence="4">The sequence shown here is derived from an EMBL/GenBank/DDBJ whole genome shotgun (WGS) entry which is preliminary data.</text>
</comment>
<keyword evidence="3" id="KW-0472">Membrane</keyword>
<evidence type="ECO:0000256" key="1">
    <source>
        <dbReference type="SAM" id="Coils"/>
    </source>
</evidence>
<organism evidence="4">
    <name type="scientific">Tanacetum cinerariifolium</name>
    <name type="common">Dalmatian daisy</name>
    <name type="synonym">Chrysanthemum cinerariifolium</name>
    <dbReference type="NCBI Taxonomy" id="118510"/>
    <lineage>
        <taxon>Eukaryota</taxon>
        <taxon>Viridiplantae</taxon>
        <taxon>Streptophyta</taxon>
        <taxon>Embryophyta</taxon>
        <taxon>Tracheophyta</taxon>
        <taxon>Spermatophyta</taxon>
        <taxon>Magnoliopsida</taxon>
        <taxon>eudicotyledons</taxon>
        <taxon>Gunneridae</taxon>
        <taxon>Pentapetalae</taxon>
        <taxon>asterids</taxon>
        <taxon>campanulids</taxon>
        <taxon>Asterales</taxon>
        <taxon>Asteraceae</taxon>
        <taxon>Asteroideae</taxon>
        <taxon>Anthemideae</taxon>
        <taxon>Anthemidinae</taxon>
        <taxon>Tanacetum</taxon>
    </lineage>
</organism>
<proteinExistence type="predicted"/>
<evidence type="ECO:0008006" key="5">
    <source>
        <dbReference type="Google" id="ProtNLM"/>
    </source>
</evidence>
<gene>
    <name evidence="4" type="ORF">Tci_043049</name>
</gene>
<sequence>MNQNVDFSGSDQIQNPQYPDIHPLSQENPLTNNKFEAYTNANDANMNDLQFKLDNFQKNQQDFQKKFEQMQNDFQNQMRNFMQNLYDGPPIPPPGVDKEHEATKDTELPSTEDIQPLSPPNFDMQQPAERGNHNIQSLQNFRVVHKSSISFRNTSQISSIHAIAPILSIEELEHSLCMGYEHLSITPETEFDEVTKSNAENLLPIPSECGVTLEDKRERDLPISKNSPVCNDHSDIFSDSKNDDDISVYDDDFEDIEYVEASLFDPEIVSIEEENVVHQAENDVYQEEEIDLDDISQIRDVVLHEKLLSITRLISNIESLNDNPTPDHVLNSLASNNSLSDNFSPEFETFYDHSEETRSGNTTTHADNSLLEYDSFHFEPDQERLINLVKNDISDDSNDPLLEEADLFLAADHSIPPGIENFADDSEGDIRFLDALLIDDSIPFPNIESSNFEDNPSLLQPPPEPPDDAELDFGIDVRNTINELECLDPKEKDLFSFIVTRIFLPYLILSKMLLSFLSAEKSEDTIFDPEYRDEIKIDELKGNFNSMSIEINKKEKLLQLEQLANLSTYPSKRFNSFWYDDDDDEDYTIAVTPSLSTEDPDNSLISKDQFEDFSNSNDEFSSTDDDSFSIDNIDYVEASPPYSELVSSEVMEIVILEVGGIDDDILLTIKDDILHEKLLNINLLIAKIEALNDNPTPSFDFMTKSSSTSLNSLLEETNPFDNSLPEFETFCFDVEEISSGSTTTRSDISLLEYEAFYDDHVKEISSGSTTTHSDSSLYDSSIFDLSINLFPPADMSDFYEVADELIHIISPPEYDCFFFKIEPNSGNFTMDVVEDISLTRKPRVHNALPTHPTLQLYLEFKLSSGSLFTYVVWIFLPFFLYSVAPQYLQSLGNEDTIFDPSICNKMAKENIPAPTRSDDELVLVKACLPYGKNNLLLDLRELQKNPIFHIYLDEQWFTLNADLLRNALEITPIDLAHPFVSPPAGEHVMDFVNERGYPEEIHFVSKMQMNNFWSRHNIHKRPVSSVHVTGDDFLLGNLKFVPKGEKDKQYLEMAAHKPTTKESVKKKIVSPADKPKKPAPAKPTRHVNEKSTKPTPSKKASKGKAHGQAPVGGVAIREPVPETTQKLHDVEAQPHDDTSEKVFQDTSFPANFTNVAKKDADTEKTNSGIGAEVLKVNEEQGEEVSNTVALKEKIAKLDEGQAGSEPGKKPESRPPPEQDLLKEDQAGPNPGLRHMALARPNPKPIHEDFIIIVYPKVHESLKLLADEHVLIENPPSSSKTLSSMKNLDEAYTFGDQFLNEKSTEHELGKPNVDTEVESMVTVPIHQAASSVSPLSTPVIDLSPPKSSSSPVQAQVITATTETTTTTLPLPPPSPQQSMTDPELASRVSTREKRSADLEQKTLNHDKTIQALGFRVYTLENHDLYPKIDKQVSEVIIESVYDALQAPLLDRFRELSKVQMKDILRGRMFENSENTGAAHLPKIKTRPDWLKPFVSRSERKQVTLKDWQYGFLHQMVLQTDWEEKLSKADLEGLAFKLVGPFHKNNISLQFQMEECHLLLTDLIDLANLEGHWVVPDVSKPLPLRGPPGQVIIQPEYFNKDLDYFVSGDKNRRNALSISKLKATYYPDFGLEELVPSLWIGSEHEYDISAVYGISHWWFKHKEFYITRHSAPSNHHAVRSRMWILSVKKMMRESKVHKFSDGTLTRILEKLDHMVKDFVLFNINLGMENKIWFEDDKRRSAEFIETEVDGNQTFNRIKEKWKWLAWFLNDLTANIYIAVALAELIKINNYKKGIRRVVPRNYHPKGEGLKNVRPVELCKINHVVVLKEDPGENSSQSPPYIDHHCCYGCGESLDDIFYHQCTYENSFTYDSNPNFVDDSPNIFNPPPQPPTDSYEFCRNDAHYSPDCPPQVPFIYNPEPCYNQDFNFPQNFKVFNNNILVVKAVGARMRPFNSFRIKDAFGNKQYKPEDIRELIRKLFNDVQNIHEELAEYINTLSWNRHAFHNYDDDDDEDYTIAITPVLSTEEPVDSLIMEDEHLDTIPAMKSDEVIKSSVEDLVLIPSESKGILNDTCDVPFHDNSLPFDISKDKFEYFFNSNDDSTSIDDDSFSIDEINYVEASPPHSELVSLEEVKDFHPKDGEIEDDILREKLSKINVLIAKIESLNDNLTPDRVLKSPSPFLIPLRIVTLSLRNPILLSLIRIILYLNSRLLAIIRKRRVVAVPLFMLITLFPQPRVHVPNVLPTHPTFMLDSDFIPSDNSLPEYEIFYFDTEEKNSGSTTIYVDISLLDFDHFHFKIEPDPDELTSIVDSGIRENILSATNANLSPDADQSPLFTYVVWILLPFLMYPVAPLYLFSSGNEDTILTPAYPFIILLCRVYLIGVELS</sequence>
<evidence type="ECO:0000256" key="2">
    <source>
        <dbReference type="SAM" id="MobiDB-lite"/>
    </source>
</evidence>
<protein>
    <recommendedName>
        <fullName evidence="5">Reverse transcriptase domain-containing protein</fullName>
    </recommendedName>
</protein>
<evidence type="ECO:0000313" key="4">
    <source>
        <dbReference type="EMBL" id="GEU71071.1"/>
    </source>
</evidence>
<dbReference type="EMBL" id="BKCJ010006236">
    <property type="protein sequence ID" value="GEU71071.1"/>
    <property type="molecule type" value="Genomic_DNA"/>
</dbReference>
<feature type="region of interest" description="Disordered" evidence="2">
    <location>
        <begin position="1"/>
        <end position="29"/>
    </location>
</feature>
<feature type="coiled-coil region" evidence="1">
    <location>
        <begin position="46"/>
        <end position="73"/>
    </location>
</feature>
<feature type="compositionally biased region" description="Basic and acidic residues" evidence="2">
    <location>
        <begin position="96"/>
        <end position="107"/>
    </location>
</feature>
<feature type="compositionally biased region" description="Basic and acidic residues" evidence="2">
    <location>
        <begin position="1388"/>
        <end position="1399"/>
    </location>
</feature>
<keyword evidence="3" id="KW-1133">Transmembrane helix</keyword>
<feature type="region of interest" description="Disordered" evidence="2">
    <location>
        <begin position="88"/>
        <end position="118"/>
    </location>
</feature>
<feature type="compositionally biased region" description="Basic and acidic residues" evidence="2">
    <location>
        <begin position="1206"/>
        <end position="1225"/>
    </location>
</feature>
<name>A0A6L2MAS0_TANCI</name>
<keyword evidence="1" id="KW-0175">Coiled coil</keyword>
<feature type="region of interest" description="Disordered" evidence="2">
    <location>
        <begin position="1193"/>
        <end position="1239"/>
    </location>
</feature>
<accession>A0A6L2MAS0</accession>
<feature type="transmembrane region" description="Helical" evidence="3">
    <location>
        <begin position="2358"/>
        <end position="2377"/>
    </location>
</feature>
<feature type="compositionally biased region" description="Polar residues" evidence="2">
    <location>
        <begin position="1"/>
        <end position="17"/>
    </location>
</feature>
<evidence type="ECO:0000256" key="3">
    <source>
        <dbReference type="SAM" id="Phobius"/>
    </source>
</evidence>
<feature type="region of interest" description="Disordered" evidence="2">
    <location>
        <begin position="1054"/>
        <end position="1119"/>
    </location>
</feature>